<evidence type="ECO:0000256" key="1">
    <source>
        <dbReference type="ARBA" id="ARBA00005564"/>
    </source>
</evidence>
<keyword evidence="4" id="KW-1185">Reference proteome</keyword>
<feature type="region of interest" description="Disordered" evidence="2">
    <location>
        <begin position="146"/>
        <end position="182"/>
    </location>
</feature>
<organism evidence="3 4">
    <name type="scientific">Streptomyces axinellae</name>
    <dbReference type="NCBI Taxonomy" id="552788"/>
    <lineage>
        <taxon>Bacteria</taxon>
        <taxon>Bacillati</taxon>
        <taxon>Actinomycetota</taxon>
        <taxon>Actinomycetes</taxon>
        <taxon>Kitasatosporales</taxon>
        <taxon>Streptomycetaceae</taxon>
        <taxon>Streptomyces</taxon>
    </lineage>
</organism>
<dbReference type="Pfam" id="PF10282">
    <property type="entry name" value="Lactonase"/>
    <property type="match status" value="1"/>
</dbReference>
<protein>
    <submittedName>
        <fullName evidence="3">Lactonase family protein</fullName>
    </submittedName>
</protein>
<dbReference type="InterPro" id="IPR011048">
    <property type="entry name" value="Haem_d1_sf"/>
</dbReference>
<dbReference type="Proteomes" id="UP001501447">
    <property type="component" value="Unassembled WGS sequence"/>
</dbReference>
<dbReference type="InterPro" id="IPR019405">
    <property type="entry name" value="Lactonase_7-beta_prop"/>
</dbReference>
<evidence type="ECO:0000256" key="2">
    <source>
        <dbReference type="SAM" id="MobiDB-lite"/>
    </source>
</evidence>
<dbReference type="Gene3D" id="2.130.10.10">
    <property type="entry name" value="YVTN repeat-like/Quinoprotein amine dehydrogenase"/>
    <property type="match status" value="1"/>
</dbReference>
<dbReference type="InterPro" id="IPR050282">
    <property type="entry name" value="Cycloisomerase_2"/>
</dbReference>
<evidence type="ECO:0000313" key="4">
    <source>
        <dbReference type="Proteomes" id="UP001501447"/>
    </source>
</evidence>
<evidence type="ECO:0000313" key="3">
    <source>
        <dbReference type="EMBL" id="GAA2617604.1"/>
    </source>
</evidence>
<gene>
    <name evidence="3" type="ORF">GCM10009863_34400</name>
</gene>
<proteinExistence type="inferred from homology"/>
<comment type="caution">
    <text evidence="3">The sequence shown here is derived from an EMBL/GenBank/DDBJ whole genome shotgun (WGS) entry which is preliminary data.</text>
</comment>
<dbReference type="EMBL" id="BAAARJ010000010">
    <property type="protein sequence ID" value="GAA2617604.1"/>
    <property type="molecule type" value="Genomic_DNA"/>
</dbReference>
<accession>A0ABP6CJ14</accession>
<dbReference type="SUPFAM" id="SSF51004">
    <property type="entry name" value="C-terminal (heme d1) domain of cytochrome cd1-nitrite reductase"/>
    <property type="match status" value="1"/>
</dbReference>
<sequence>MVTEGTKRRQLAYIGSFTSAGGRGITTASVAPGTGALTALHHTEDAVADPSFLTLAPDGGTLYAVSETDPGAAAALSLAVSDSGPDPYSGSTVGDAAAARSGSGGPMPLGAAVPVNGSAPTHLALAAGRLYTANYGSGDVSALPLRADGGLDGPAATHQHTGHGPHEQRQQGPHAHAVVPDPTGRWLLSTDLGTDSVWIYDLRGDEHGPRLHREAPLRAGTGPRHLAFAPPSAERGRPTGGSRVYVVNELDTTVTTCRWDEEKGVLEPLDETRLLPEEHAGTDNYPSALALSPDGRFAWAGIRGADRIAVLGLGTDGPPELLTTVPCGGHWPRDVAVHPSGRWLYAANERSGDVTWFDVDPTDGTPHPTGSLAAPAPSCVVFA</sequence>
<dbReference type="PANTHER" id="PTHR30344">
    <property type="entry name" value="6-PHOSPHOGLUCONOLACTONASE-RELATED"/>
    <property type="match status" value="1"/>
</dbReference>
<comment type="similarity">
    <text evidence="1">Belongs to the cycloisomerase 2 family.</text>
</comment>
<reference evidence="4" key="1">
    <citation type="journal article" date="2019" name="Int. J. Syst. Evol. Microbiol.">
        <title>The Global Catalogue of Microorganisms (GCM) 10K type strain sequencing project: providing services to taxonomists for standard genome sequencing and annotation.</title>
        <authorList>
            <consortium name="The Broad Institute Genomics Platform"/>
            <consortium name="The Broad Institute Genome Sequencing Center for Infectious Disease"/>
            <person name="Wu L."/>
            <person name="Ma J."/>
        </authorList>
    </citation>
    <scope>NUCLEOTIDE SEQUENCE [LARGE SCALE GENOMIC DNA]</scope>
    <source>
        <strain evidence="4">JCM 16373</strain>
    </source>
</reference>
<feature type="region of interest" description="Disordered" evidence="2">
    <location>
        <begin position="214"/>
        <end position="241"/>
    </location>
</feature>
<dbReference type="PANTHER" id="PTHR30344:SF1">
    <property type="entry name" value="6-PHOSPHOGLUCONOLACTONASE"/>
    <property type="match status" value="1"/>
</dbReference>
<name>A0ABP6CJ14_9ACTN</name>
<dbReference type="InterPro" id="IPR015943">
    <property type="entry name" value="WD40/YVTN_repeat-like_dom_sf"/>
</dbReference>